<evidence type="ECO:0000313" key="2">
    <source>
        <dbReference type="Proteomes" id="UP000075903"/>
    </source>
</evidence>
<dbReference type="AlphaFoldDB" id="A0A182VNZ5"/>
<keyword evidence="2" id="KW-1185">Reference proteome</keyword>
<organism evidence="1 2">
    <name type="scientific">Anopheles merus</name>
    <name type="common">Mosquito</name>
    <dbReference type="NCBI Taxonomy" id="30066"/>
    <lineage>
        <taxon>Eukaryota</taxon>
        <taxon>Metazoa</taxon>
        <taxon>Ecdysozoa</taxon>
        <taxon>Arthropoda</taxon>
        <taxon>Hexapoda</taxon>
        <taxon>Insecta</taxon>
        <taxon>Pterygota</taxon>
        <taxon>Neoptera</taxon>
        <taxon>Endopterygota</taxon>
        <taxon>Diptera</taxon>
        <taxon>Nematocera</taxon>
        <taxon>Culicoidea</taxon>
        <taxon>Culicidae</taxon>
        <taxon>Anophelinae</taxon>
        <taxon>Anopheles</taxon>
    </lineage>
</organism>
<dbReference type="Proteomes" id="UP000075903">
    <property type="component" value="Unassembled WGS sequence"/>
</dbReference>
<dbReference type="EnsemblMetazoa" id="AMEM018202-RA">
    <property type="protein sequence ID" value="AMEM018202-PA"/>
    <property type="gene ID" value="AMEM018202"/>
</dbReference>
<name>A0A182VNZ5_ANOME</name>
<accession>A0A182VNZ5</accession>
<evidence type="ECO:0000313" key="1">
    <source>
        <dbReference type="EnsemblMetazoa" id="AMEM018202-PA"/>
    </source>
</evidence>
<protein>
    <submittedName>
        <fullName evidence="1">Uncharacterized protein</fullName>
    </submittedName>
</protein>
<sequence length="483" mass="53806">MYCILQQYNIKRHIRGDQDALAPVTECAEHVVALLLRFVAVDGHRPPPIAVDDARNVVDTPLRLDEDDRLRVRLGRNLLFAHIHDLQNVVVGGQVQRPDVDLYVVGQKLLRQIAHLLRPGRRPHQHLPVRADLAHNFADLRLEAHVQHAVGLVQHQVGAAPQVRDAALEKINQPPGGGNHDLGTPLEVPDLRALRGAAKNARIVGADARTKVRRDLLNLLRQLAGGRENQRNRAVAASYRRLVLDVHQRRHHVGQRLARPGLCNTHHVATAQRNRHALGLDGRRFGEALALQLLHDVHGQPAVLKLHAGARHVAALQSDLMLVEVAVNVGHAQAHQAGRRLVKVLLERRQILRLPLHVAEVLAILRLAVERPPVASTVTASSTLATETTAHRTSWTTATVHSTASETITRLWAISYAQKTFGPQYLVFTNGSAKCNSTSRYHFEFRIVFQYQIKHRNGTDFSCICQRCATVNIYHIYQAAIVV</sequence>
<proteinExistence type="predicted"/>
<dbReference type="AntiFam" id="ANF00149">
    <property type="entry name" value="Shadow ORF (opposite cshA)"/>
</dbReference>
<reference evidence="1" key="1">
    <citation type="submission" date="2020-05" db="UniProtKB">
        <authorList>
            <consortium name="EnsemblMetazoa"/>
        </authorList>
    </citation>
    <scope>IDENTIFICATION</scope>
    <source>
        <strain evidence="1">MAF</strain>
    </source>
</reference>
<dbReference type="VEuPathDB" id="VectorBase:AMEM018202"/>